<feature type="compositionally biased region" description="Pro residues" evidence="1">
    <location>
        <begin position="139"/>
        <end position="148"/>
    </location>
</feature>
<dbReference type="RefSeq" id="WP_264243608.1">
    <property type="nucleotide sequence ID" value="NZ_CP107567.1"/>
</dbReference>
<reference evidence="4" key="1">
    <citation type="submission" date="2022-10" db="EMBL/GenBank/DDBJ databases">
        <title>Cytochrome P450 Catalyzes Benzene Ring Formation in the Biosynthesis of Trialkyl-Substituted Aromatic Polyketides.</title>
        <authorList>
            <person name="Zhao E."/>
            <person name="Ge H."/>
        </authorList>
    </citation>
    <scope>NUCLEOTIDE SEQUENCE</scope>
    <source>
        <strain evidence="4">NA0869</strain>
    </source>
</reference>
<keyword evidence="2" id="KW-1133">Transmembrane helix</keyword>
<feature type="chain" id="PRO_5045661708" description="Gram-positive cocci surface proteins LPxTG domain-containing protein" evidence="3">
    <location>
        <begin position="25"/>
        <end position="217"/>
    </location>
</feature>
<proteinExistence type="predicted"/>
<evidence type="ECO:0000313" key="4">
    <source>
        <dbReference type="EMBL" id="UYQ62291.1"/>
    </source>
</evidence>
<keyword evidence="2" id="KW-0472">Membrane</keyword>
<keyword evidence="2" id="KW-0812">Transmembrane</keyword>
<keyword evidence="5" id="KW-1185">Reference proteome</keyword>
<dbReference type="Proteomes" id="UP001163878">
    <property type="component" value="Chromosome"/>
</dbReference>
<feature type="region of interest" description="Disordered" evidence="1">
    <location>
        <begin position="110"/>
        <end position="166"/>
    </location>
</feature>
<organism evidence="4 5">
    <name type="scientific">Streptomyces peucetius</name>
    <dbReference type="NCBI Taxonomy" id="1950"/>
    <lineage>
        <taxon>Bacteria</taxon>
        <taxon>Bacillati</taxon>
        <taxon>Actinomycetota</taxon>
        <taxon>Actinomycetes</taxon>
        <taxon>Kitasatosporales</taxon>
        <taxon>Streptomycetaceae</taxon>
        <taxon>Streptomyces</taxon>
    </lineage>
</organism>
<feature type="signal peptide" evidence="3">
    <location>
        <begin position="1"/>
        <end position="24"/>
    </location>
</feature>
<evidence type="ECO:0000256" key="2">
    <source>
        <dbReference type="SAM" id="Phobius"/>
    </source>
</evidence>
<feature type="transmembrane region" description="Helical" evidence="2">
    <location>
        <begin position="189"/>
        <end position="205"/>
    </location>
</feature>
<evidence type="ECO:0008006" key="6">
    <source>
        <dbReference type="Google" id="ProtNLM"/>
    </source>
</evidence>
<accession>A0ABY6I5L6</accession>
<protein>
    <recommendedName>
        <fullName evidence="6">Gram-positive cocci surface proteins LPxTG domain-containing protein</fullName>
    </recommendedName>
</protein>
<sequence>MRTGSIAFRAAGVAAVLVMTPATAAFAGSSVKATVSPAAIAPGGVVEIRVVGCRDRSGGAWSDAFAKEAALVAKGEDGWLVGKAKVSPDAKPGSYGITVRCDMREHRGAGSVDVTRHHSRPHQPDPAPTKTSRHDEPGAPHPPEPHPSAPQTHASPVAPVQAGGGGTAVLAAPVSTVDADETGPSTSQTVTGLVLAGVAAIAVAVRSSRRRRRTGTD</sequence>
<keyword evidence="3" id="KW-0732">Signal</keyword>
<dbReference type="EMBL" id="CP107567">
    <property type="protein sequence ID" value="UYQ62291.1"/>
    <property type="molecule type" value="Genomic_DNA"/>
</dbReference>
<gene>
    <name evidence="4" type="ORF">OGH68_12915</name>
</gene>
<name>A0ABY6I5L6_STRPE</name>
<evidence type="ECO:0000256" key="1">
    <source>
        <dbReference type="SAM" id="MobiDB-lite"/>
    </source>
</evidence>
<evidence type="ECO:0000313" key="5">
    <source>
        <dbReference type="Proteomes" id="UP001163878"/>
    </source>
</evidence>
<evidence type="ECO:0000256" key="3">
    <source>
        <dbReference type="SAM" id="SignalP"/>
    </source>
</evidence>